<reference evidence="5 6" key="1">
    <citation type="submission" date="2024-03" db="EMBL/GenBank/DDBJ databases">
        <title>Draft genome sequence of Pseudonocardia nematodicida JCM 31783.</title>
        <authorList>
            <person name="Butdee W."/>
            <person name="Duangmal K."/>
        </authorList>
    </citation>
    <scope>NUCLEOTIDE SEQUENCE [LARGE SCALE GENOMIC DNA]</scope>
    <source>
        <strain evidence="5 6">JCM 31783</strain>
    </source>
</reference>
<sequence>MPRSVANRLRGDHAAGGPDVELEHVTALMESCIDEQVRAHAAHDHPAFADADRRFHTLLVRSSCGSILIDVYEGLRDRQMRMNFGAIVGMAGRPELILTEHRALVANLRARDAQAAVAGLTQHLDGTRRAVTRGAGRHRSSR</sequence>
<keyword evidence="6" id="KW-1185">Reference proteome</keyword>
<keyword evidence="3" id="KW-0804">Transcription</keyword>
<name>A0ABV1KF15_9PSEU</name>
<keyword evidence="1" id="KW-0805">Transcription regulation</keyword>
<proteinExistence type="predicted"/>
<dbReference type="Pfam" id="PF07729">
    <property type="entry name" value="FCD"/>
    <property type="match status" value="1"/>
</dbReference>
<dbReference type="InterPro" id="IPR008920">
    <property type="entry name" value="TF_FadR/GntR_C"/>
</dbReference>
<feature type="domain" description="GntR C-terminal" evidence="4">
    <location>
        <begin position="26"/>
        <end position="125"/>
    </location>
</feature>
<dbReference type="EMBL" id="JBEDNQ010000006">
    <property type="protein sequence ID" value="MEQ3551943.1"/>
    <property type="molecule type" value="Genomic_DNA"/>
</dbReference>
<gene>
    <name evidence="5" type="ORF">WIS52_15830</name>
</gene>
<evidence type="ECO:0000259" key="4">
    <source>
        <dbReference type="Pfam" id="PF07729"/>
    </source>
</evidence>
<evidence type="ECO:0000313" key="6">
    <source>
        <dbReference type="Proteomes" id="UP001494902"/>
    </source>
</evidence>
<dbReference type="Proteomes" id="UP001494902">
    <property type="component" value="Unassembled WGS sequence"/>
</dbReference>
<dbReference type="InterPro" id="IPR011711">
    <property type="entry name" value="GntR_C"/>
</dbReference>
<comment type="caution">
    <text evidence="5">The sequence shown here is derived from an EMBL/GenBank/DDBJ whole genome shotgun (WGS) entry which is preliminary data.</text>
</comment>
<dbReference type="Gene3D" id="1.20.120.530">
    <property type="entry name" value="GntR ligand-binding domain-like"/>
    <property type="match status" value="1"/>
</dbReference>
<evidence type="ECO:0000256" key="3">
    <source>
        <dbReference type="ARBA" id="ARBA00023163"/>
    </source>
</evidence>
<protein>
    <submittedName>
        <fullName evidence="5">FCD domain-containing protein</fullName>
    </submittedName>
</protein>
<evidence type="ECO:0000256" key="1">
    <source>
        <dbReference type="ARBA" id="ARBA00023015"/>
    </source>
</evidence>
<accession>A0ABV1KF15</accession>
<organism evidence="5 6">
    <name type="scientific">Pseudonocardia nematodicida</name>
    <dbReference type="NCBI Taxonomy" id="1206997"/>
    <lineage>
        <taxon>Bacteria</taxon>
        <taxon>Bacillati</taxon>
        <taxon>Actinomycetota</taxon>
        <taxon>Actinomycetes</taxon>
        <taxon>Pseudonocardiales</taxon>
        <taxon>Pseudonocardiaceae</taxon>
        <taxon>Pseudonocardia</taxon>
    </lineage>
</organism>
<keyword evidence="2" id="KW-0238">DNA-binding</keyword>
<dbReference type="RefSeq" id="WP_349299021.1">
    <property type="nucleotide sequence ID" value="NZ_JBEDNQ010000006.1"/>
</dbReference>
<evidence type="ECO:0000313" key="5">
    <source>
        <dbReference type="EMBL" id="MEQ3551943.1"/>
    </source>
</evidence>
<dbReference type="SUPFAM" id="SSF48008">
    <property type="entry name" value="GntR ligand-binding domain-like"/>
    <property type="match status" value="1"/>
</dbReference>
<evidence type="ECO:0000256" key="2">
    <source>
        <dbReference type="ARBA" id="ARBA00023125"/>
    </source>
</evidence>